<evidence type="ECO:0000256" key="4">
    <source>
        <dbReference type="SAM" id="MobiDB-lite"/>
    </source>
</evidence>
<evidence type="ECO:0000313" key="6">
    <source>
        <dbReference type="EMBL" id="KAK9424452.1"/>
    </source>
</evidence>
<keyword evidence="3" id="KW-0539">Nucleus</keyword>
<organism evidence="6 7">
    <name type="scientific">Seiridium unicorne</name>
    <dbReference type="NCBI Taxonomy" id="138068"/>
    <lineage>
        <taxon>Eukaryota</taxon>
        <taxon>Fungi</taxon>
        <taxon>Dikarya</taxon>
        <taxon>Ascomycota</taxon>
        <taxon>Pezizomycotina</taxon>
        <taxon>Sordariomycetes</taxon>
        <taxon>Xylariomycetidae</taxon>
        <taxon>Amphisphaeriales</taxon>
        <taxon>Sporocadaceae</taxon>
        <taxon>Seiridium</taxon>
    </lineage>
</organism>
<evidence type="ECO:0000256" key="1">
    <source>
        <dbReference type="ARBA" id="ARBA00004123"/>
    </source>
</evidence>
<evidence type="ECO:0000313" key="7">
    <source>
        <dbReference type="Proteomes" id="UP001408356"/>
    </source>
</evidence>
<dbReference type="PANTHER" id="PTHR31001">
    <property type="entry name" value="UNCHARACTERIZED TRANSCRIPTIONAL REGULATORY PROTEIN"/>
    <property type="match status" value="1"/>
</dbReference>
<dbReference type="PROSITE" id="PS50048">
    <property type="entry name" value="ZN2_CY6_FUNGAL_2"/>
    <property type="match status" value="1"/>
</dbReference>
<dbReference type="InterPro" id="IPR001138">
    <property type="entry name" value="Zn2Cys6_DnaBD"/>
</dbReference>
<evidence type="ECO:0000256" key="3">
    <source>
        <dbReference type="ARBA" id="ARBA00023242"/>
    </source>
</evidence>
<gene>
    <name evidence="6" type="ORF">SUNI508_13599</name>
</gene>
<dbReference type="InterPro" id="IPR007219">
    <property type="entry name" value="XnlR_reg_dom"/>
</dbReference>
<dbReference type="SMART" id="SM00066">
    <property type="entry name" value="GAL4"/>
    <property type="match status" value="1"/>
</dbReference>
<dbReference type="Proteomes" id="UP001408356">
    <property type="component" value="Unassembled WGS sequence"/>
</dbReference>
<reference evidence="6 7" key="1">
    <citation type="journal article" date="2024" name="J. Plant Pathol.">
        <title>Sequence and assembly of the genome of Seiridium unicorne, isolate CBS 538.82, causal agent of cypress canker disease.</title>
        <authorList>
            <person name="Scali E."/>
            <person name="Rocca G.D."/>
            <person name="Danti R."/>
            <person name="Garbelotto M."/>
            <person name="Barberini S."/>
            <person name="Baroncelli R."/>
            <person name="Emiliani G."/>
        </authorList>
    </citation>
    <scope>NUCLEOTIDE SEQUENCE [LARGE SCALE GENOMIC DNA]</scope>
    <source>
        <strain evidence="6 7">BM-138-508</strain>
    </source>
</reference>
<dbReference type="PROSITE" id="PS00463">
    <property type="entry name" value="ZN2_CY6_FUNGAL_1"/>
    <property type="match status" value="1"/>
</dbReference>
<proteinExistence type="predicted"/>
<feature type="region of interest" description="Disordered" evidence="4">
    <location>
        <begin position="98"/>
        <end position="120"/>
    </location>
</feature>
<feature type="domain" description="Zn(2)-C6 fungal-type" evidence="5">
    <location>
        <begin position="33"/>
        <end position="62"/>
    </location>
</feature>
<name>A0ABR2VC25_9PEZI</name>
<dbReference type="SMART" id="SM00906">
    <property type="entry name" value="Fungal_trans"/>
    <property type="match status" value="1"/>
</dbReference>
<accession>A0ABR2VC25</accession>
<feature type="region of interest" description="Disordered" evidence="4">
    <location>
        <begin position="1"/>
        <end position="25"/>
    </location>
</feature>
<dbReference type="CDD" id="cd12148">
    <property type="entry name" value="fungal_TF_MHR"/>
    <property type="match status" value="1"/>
</dbReference>
<keyword evidence="7" id="KW-1185">Reference proteome</keyword>
<dbReference type="InterPro" id="IPR036864">
    <property type="entry name" value="Zn2-C6_fun-type_DNA-bd_sf"/>
</dbReference>
<dbReference type="SUPFAM" id="SSF57701">
    <property type="entry name" value="Zn2/Cys6 DNA-binding domain"/>
    <property type="match status" value="1"/>
</dbReference>
<dbReference type="PANTHER" id="PTHR31001:SF45">
    <property type="entry name" value="ZN(II)2CYS6 TRANSCRIPTION FACTOR (EUROFUNG)"/>
    <property type="match status" value="1"/>
</dbReference>
<dbReference type="CDD" id="cd00067">
    <property type="entry name" value="GAL4"/>
    <property type="match status" value="1"/>
</dbReference>
<protein>
    <submittedName>
        <fullName evidence="6">Zn(2)-C6 fungal-type domain-containing protein</fullName>
    </submittedName>
</protein>
<feature type="compositionally biased region" description="Polar residues" evidence="4">
    <location>
        <begin position="15"/>
        <end position="25"/>
    </location>
</feature>
<sequence>MSSAQLTPGQEPDAHSTTTAGRSASSKSPRVLSCIQCHQRKVKCDRKFPCANCRRAGTQCVQATLVPRRRRRKFAEHELLDRIRTYERLLRQSNVKFEPLRKDPAQAQSSSPHANGGSDFEAELHDIDQSSDSKNVQSHGVHTPKDIWKAMRQEVTADDSDSVSSDDAVGASALNRAWDQIFANVKSDSLLFGSRETQVDLTTLHPEPAQIFRLWQIYLDNVNPLFKATHTPTLQRSIIEATGNMSSITPTLEALMFSIYSVAISSLSADDCQAIFGSRDELSIRYQFGCQQALANCGFLRTDDRNCLTALYLYLVSTRLSGDYRSLSSMLGVAMRIAQRMGIDKEEACAKHSIHEAEMRRRLWWSITHFDARMGDLANTKSARLSPTWDCNIPLNVDDSDLQPELREQPLAQARARPTEAIFAVVRSELAEFVRHSTAYLDFTDPALKPIARPLQGDQAGSGIDALEKMLHEKYLKFCDLQVPLHFMTIWMTRGLLARCRLHESYWKYSDACEQQTEDQRDEAISHAINMLVCDTKIMTSTLTKGYVWLLHFHFPFPAYMHITRNLKKHPFGKFAEQAWQIMSDNGVARFGLRIDNKGPMSKLFCKMILQAWGYRETVLKQSGEPFTLPQIVSTVSSAQERRDRTDHADWFGSQNSNGSLPISGPAIPAIMPMAVDNSRMLLGVREQANYTSSGPEVYTSVLGQAPLDLDSYQLDWSVMDWNDGNWPSF</sequence>
<comment type="caution">
    <text evidence="6">The sequence shown here is derived from an EMBL/GenBank/DDBJ whole genome shotgun (WGS) entry which is preliminary data.</text>
</comment>
<dbReference type="Pfam" id="PF00172">
    <property type="entry name" value="Zn_clus"/>
    <property type="match status" value="1"/>
</dbReference>
<dbReference type="EMBL" id="JARVKF010000037">
    <property type="protein sequence ID" value="KAK9424452.1"/>
    <property type="molecule type" value="Genomic_DNA"/>
</dbReference>
<dbReference type="InterPro" id="IPR050613">
    <property type="entry name" value="Sec_Metabolite_Reg"/>
</dbReference>
<evidence type="ECO:0000259" key="5">
    <source>
        <dbReference type="PROSITE" id="PS50048"/>
    </source>
</evidence>
<keyword evidence="2" id="KW-0479">Metal-binding</keyword>
<comment type="subcellular location">
    <subcellularLocation>
        <location evidence="1">Nucleus</location>
    </subcellularLocation>
</comment>
<evidence type="ECO:0000256" key="2">
    <source>
        <dbReference type="ARBA" id="ARBA00022723"/>
    </source>
</evidence>
<dbReference type="Pfam" id="PF04082">
    <property type="entry name" value="Fungal_trans"/>
    <property type="match status" value="1"/>
</dbReference>
<dbReference type="Gene3D" id="4.10.240.10">
    <property type="entry name" value="Zn(2)-C6 fungal-type DNA-binding domain"/>
    <property type="match status" value="1"/>
</dbReference>